<proteinExistence type="predicted"/>
<keyword evidence="2" id="KW-1185">Reference proteome</keyword>
<dbReference type="Proteomes" id="UP000011135">
    <property type="component" value="Unassembled WGS sequence"/>
</dbReference>
<dbReference type="EMBL" id="AMZN01000055">
    <property type="protein sequence ID" value="ELR70219.1"/>
    <property type="molecule type" value="Genomic_DNA"/>
</dbReference>
<reference evidence="1 2" key="1">
    <citation type="submission" date="2012-12" db="EMBL/GenBank/DDBJ databases">
        <title>Genome assembly of Fulvivirga imtechensis AK7.</title>
        <authorList>
            <person name="Nupur N."/>
            <person name="Khatri I."/>
            <person name="Kumar R."/>
            <person name="Subramanian S."/>
            <person name="Pinnaka A."/>
        </authorList>
    </citation>
    <scope>NUCLEOTIDE SEQUENCE [LARGE SCALE GENOMIC DNA]</scope>
    <source>
        <strain evidence="1 2">AK7</strain>
    </source>
</reference>
<protein>
    <submittedName>
        <fullName evidence="1">Uncharacterized protein</fullName>
    </submittedName>
</protein>
<evidence type="ECO:0000313" key="2">
    <source>
        <dbReference type="Proteomes" id="UP000011135"/>
    </source>
</evidence>
<evidence type="ECO:0000313" key="1">
    <source>
        <dbReference type="EMBL" id="ELR70219.1"/>
    </source>
</evidence>
<accession>L8JRX4</accession>
<comment type="caution">
    <text evidence="1">The sequence shown here is derived from an EMBL/GenBank/DDBJ whole genome shotgun (WGS) entry which is preliminary data.</text>
</comment>
<organism evidence="1 2">
    <name type="scientific">Fulvivirga imtechensis AK7</name>
    <dbReference type="NCBI Taxonomy" id="1237149"/>
    <lineage>
        <taxon>Bacteria</taxon>
        <taxon>Pseudomonadati</taxon>
        <taxon>Bacteroidota</taxon>
        <taxon>Cytophagia</taxon>
        <taxon>Cytophagales</taxon>
        <taxon>Fulvivirgaceae</taxon>
        <taxon>Fulvivirga</taxon>
    </lineage>
</organism>
<name>L8JRX4_9BACT</name>
<gene>
    <name evidence="1" type="ORF">C900_03904</name>
</gene>
<dbReference type="STRING" id="1237149.C900_03904"/>
<dbReference type="AlphaFoldDB" id="L8JRX4"/>
<sequence>MEGQVQAVCIRGSSIFFKFSHQLNGMVVLVGGVVQSSKYYAVG</sequence>